<feature type="transmembrane region" description="Helical" evidence="1">
    <location>
        <begin position="60"/>
        <end position="78"/>
    </location>
</feature>
<keyword evidence="3" id="KW-1185">Reference proteome</keyword>
<keyword evidence="1" id="KW-0472">Membrane</keyword>
<accession>A0A6H9YEY1</accession>
<evidence type="ECO:0008006" key="4">
    <source>
        <dbReference type="Google" id="ProtNLM"/>
    </source>
</evidence>
<reference evidence="2 3" key="1">
    <citation type="submission" date="2019-09" db="EMBL/GenBank/DDBJ databases">
        <title>Actinomadura physcomitrii sp. nov., a novel actinomycete isolated from moss [Physcomitrium sphaericum (Ludw) Fuernr].</title>
        <authorList>
            <person name="Zhuang X."/>
            <person name="Liu C."/>
        </authorList>
    </citation>
    <scope>NUCLEOTIDE SEQUENCE [LARGE SCALE GENOMIC DNA]</scope>
    <source>
        <strain evidence="2 3">HMC1</strain>
    </source>
</reference>
<dbReference type="Proteomes" id="UP000468735">
    <property type="component" value="Unassembled WGS sequence"/>
</dbReference>
<dbReference type="EMBL" id="WBMT01000032">
    <property type="protein sequence ID" value="KAB2339995.1"/>
    <property type="molecule type" value="Genomic_DNA"/>
</dbReference>
<dbReference type="RefSeq" id="WP_151570291.1">
    <property type="nucleotide sequence ID" value="NZ_WBMT01000032.1"/>
</dbReference>
<gene>
    <name evidence="2" type="ORF">F8566_46465</name>
</gene>
<evidence type="ECO:0000313" key="2">
    <source>
        <dbReference type="EMBL" id="KAB2339995.1"/>
    </source>
</evidence>
<comment type="caution">
    <text evidence="2">The sequence shown here is derived from an EMBL/GenBank/DDBJ whole genome shotgun (WGS) entry which is preliminary data.</text>
</comment>
<name>A0A6H9YEY1_9ACTN</name>
<keyword evidence="1" id="KW-0812">Transmembrane</keyword>
<feature type="transmembrane region" description="Helical" evidence="1">
    <location>
        <begin position="84"/>
        <end position="104"/>
    </location>
</feature>
<sequence>MRAALAVRKELGSDFEPEIIESFLERLDDRIKARVDAQVEARLAESKAVKGERKGTSPELVFASMFGGFLATAVIGGTMDAAGLPAVILVWIVVAVVNVAHAIAGRRPG</sequence>
<dbReference type="OrthoDB" id="3854538at2"/>
<proteinExistence type="predicted"/>
<dbReference type="AlphaFoldDB" id="A0A6H9YEY1"/>
<organism evidence="2 3">
    <name type="scientific">Actinomadura rudentiformis</name>
    <dbReference type="NCBI Taxonomy" id="359158"/>
    <lineage>
        <taxon>Bacteria</taxon>
        <taxon>Bacillati</taxon>
        <taxon>Actinomycetota</taxon>
        <taxon>Actinomycetes</taxon>
        <taxon>Streptosporangiales</taxon>
        <taxon>Thermomonosporaceae</taxon>
        <taxon>Actinomadura</taxon>
    </lineage>
</organism>
<protein>
    <recommendedName>
        <fullName evidence="4">Integral membrane protein</fullName>
    </recommendedName>
</protein>
<keyword evidence="1" id="KW-1133">Transmembrane helix</keyword>
<evidence type="ECO:0000256" key="1">
    <source>
        <dbReference type="SAM" id="Phobius"/>
    </source>
</evidence>
<evidence type="ECO:0000313" key="3">
    <source>
        <dbReference type="Proteomes" id="UP000468735"/>
    </source>
</evidence>